<sequence length="441" mass="45713">MPTTRRALALALLATLSAGASPATDLFDAATRAVQSEYYGWSTVDRVQLASRYAAVLAQTCAPQGDACDYATGRTVLGDMLRELGDDHTNVRDAEGAERLAEISQNRAVNRTGVRVARVVGGLLVVSVLAGSPAEQMGLHRFDLFTSVNGEAAGKDGAGQNLPLGPNEFIRLERAGTPLRVTLRQPGQPEREVTLPTARLQARDEPTLGWAGPGGKTAVIDFPSFLPENSAALFLKRVAEAREAGAGALIVDLRYNGGGSLNQCVAAASAFAPVLYKTRWQGGSYAYGGLRGEEVLPLLARAASPDWALWRGPLAVLVGPNTASCAEVFSYYAHRAGATLVGEKTRGVGNSGVIFEGLPDGGVLSVTVLRAYTDADEPLPAALTPDVAAPTDITALTAEGRDTTLQAALSALGAPSHLPQKGTGQTDSGGASGASLGAGRR</sequence>
<dbReference type="GO" id="GO:0008233">
    <property type="term" value="F:peptidase activity"/>
    <property type="evidence" value="ECO:0007669"/>
    <property type="project" value="UniProtKB-KW"/>
</dbReference>
<dbReference type="EMBL" id="BAABRP010000017">
    <property type="protein sequence ID" value="GAA5514375.1"/>
    <property type="molecule type" value="Genomic_DNA"/>
</dbReference>
<evidence type="ECO:0000256" key="2">
    <source>
        <dbReference type="SAM" id="SignalP"/>
    </source>
</evidence>
<comment type="caution">
    <text evidence="4">The sequence shown here is derived from an EMBL/GenBank/DDBJ whole genome shotgun (WGS) entry which is preliminary data.</text>
</comment>
<feature type="region of interest" description="Disordered" evidence="1">
    <location>
        <begin position="413"/>
        <end position="441"/>
    </location>
</feature>
<organism evidence="4 5">
    <name type="scientific">Deinococcus carri</name>
    <dbReference type="NCBI Taxonomy" id="1211323"/>
    <lineage>
        <taxon>Bacteria</taxon>
        <taxon>Thermotogati</taxon>
        <taxon>Deinococcota</taxon>
        <taxon>Deinococci</taxon>
        <taxon>Deinococcales</taxon>
        <taxon>Deinococcaceae</taxon>
        <taxon>Deinococcus</taxon>
    </lineage>
</organism>
<dbReference type="PANTHER" id="PTHR32060:SF30">
    <property type="entry name" value="CARBOXY-TERMINAL PROCESSING PROTEASE CTPA"/>
    <property type="match status" value="1"/>
</dbReference>
<evidence type="ECO:0000313" key="5">
    <source>
        <dbReference type="Proteomes" id="UP001401887"/>
    </source>
</evidence>
<keyword evidence="4" id="KW-0378">Hydrolase</keyword>
<dbReference type="Gene3D" id="2.30.42.10">
    <property type="match status" value="1"/>
</dbReference>
<evidence type="ECO:0000313" key="4">
    <source>
        <dbReference type="EMBL" id="GAA5514375.1"/>
    </source>
</evidence>
<evidence type="ECO:0000259" key="3">
    <source>
        <dbReference type="SMART" id="SM00245"/>
    </source>
</evidence>
<dbReference type="InterPro" id="IPR005151">
    <property type="entry name" value="Tail-specific_protease"/>
</dbReference>
<reference evidence="4 5" key="1">
    <citation type="submission" date="2024-02" db="EMBL/GenBank/DDBJ databases">
        <title>Deinococcus carri NBRC 110142.</title>
        <authorList>
            <person name="Ichikawa N."/>
            <person name="Katano-Makiyama Y."/>
            <person name="Hidaka K."/>
        </authorList>
    </citation>
    <scope>NUCLEOTIDE SEQUENCE [LARGE SCALE GENOMIC DNA]</scope>
    <source>
        <strain evidence="4 5">NBRC 110142</strain>
    </source>
</reference>
<dbReference type="Gene3D" id="3.90.226.10">
    <property type="entry name" value="2-enoyl-CoA Hydratase, Chain A, domain 1"/>
    <property type="match status" value="1"/>
</dbReference>
<dbReference type="Proteomes" id="UP001401887">
    <property type="component" value="Unassembled WGS sequence"/>
</dbReference>
<keyword evidence="2" id="KW-0732">Signal</keyword>
<feature type="signal peptide" evidence="2">
    <location>
        <begin position="1"/>
        <end position="23"/>
    </location>
</feature>
<gene>
    <name evidence="4" type="primary">ctpA</name>
    <name evidence="4" type="ORF">Dcar01_03130</name>
</gene>
<dbReference type="GO" id="GO:0006508">
    <property type="term" value="P:proteolysis"/>
    <property type="evidence" value="ECO:0007669"/>
    <property type="project" value="UniProtKB-KW"/>
</dbReference>
<proteinExistence type="predicted"/>
<dbReference type="CDD" id="cd06567">
    <property type="entry name" value="Peptidase_S41"/>
    <property type="match status" value="1"/>
</dbReference>
<dbReference type="PANTHER" id="PTHR32060">
    <property type="entry name" value="TAIL-SPECIFIC PROTEASE"/>
    <property type="match status" value="1"/>
</dbReference>
<protein>
    <submittedName>
        <fullName evidence="4">Carboxy-terminal processing protease CtpA</fullName>
    </submittedName>
</protein>
<keyword evidence="4" id="KW-0645">Protease</keyword>
<keyword evidence="5" id="KW-1185">Reference proteome</keyword>
<dbReference type="SMART" id="SM00245">
    <property type="entry name" value="TSPc"/>
    <property type="match status" value="1"/>
</dbReference>
<feature type="domain" description="Tail specific protease" evidence="3">
    <location>
        <begin position="176"/>
        <end position="390"/>
    </location>
</feature>
<dbReference type="SUPFAM" id="SSF50156">
    <property type="entry name" value="PDZ domain-like"/>
    <property type="match status" value="1"/>
</dbReference>
<dbReference type="SUPFAM" id="SSF52096">
    <property type="entry name" value="ClpP/crotonase"/>
    <property type="match status" value="1"/>
</dbReference>
<dbReference type="InterPro" id="IPR029045">
    <property type="entry name" value="ClpP/crotonase-like_dom_sf"/>
</dbReference>
<accession>A0ABP9WCA7</accession>
<dbReference type="RefSeq" id="WP_345466990.1">
    <property type="nucleotide sequence ID" value="NZ_BAABRP010000017.1"/>
</dbReference>
<evidence type="ECO:0000256" key="1">
    <source>
        <dbReference type="SAM" id="MobiDB-lite"/>
    </source>
</evidence>
<dbReference type="Pfam" id="PF03572">
    <property type="entry name" value="Peptidase_S41"/>
    <property type="match status" value="1"/>
</dbReference>
<feature type="chain" id="PRO_5046144432" evidence="2">
    <location>
        <begin position="24"/>
        <end position="441"/>
    </location>
</feature>
<dbReference type="InterPro" id="IPR036034">
    <property type="entry name" value="PDZ_sf"/>
</dbReference>
<name>A0ABP9WCA7_9DEIO</name>